<evidence type="ECO:0000313" key="11">
    <source>
        <dbReference type="EMBL" id="KHN85787.1"/>
    </source>
</evidence>
<dbReference type="AlphaFoldDB" id="A0A0B2VWU7"/>
<dbReference type="InterPro" id="IPR036638">
    <property type="entry name" value="HLH_DNA-bd_sf"/>
</dbReference>
<dbReference type="STRING" id="6265.A0A0B2VWU7"/>
<evidence type="ECO:0000256" key="8">
    <source>
        <dbReference type="SAM" id="MobiDB-lite"/>
    </source>
</evidence>
<dbReference type="SMART" id="SM00091">
    <property type="entry name" value="PAS"/>
    <property type="match status" value="2"/>
</dbReference>
<keyword evidence="6" id="KW-0539">Nucleus</keyword>
<dbReference type="InterPro" id="IPR013767">
    <property type="entry name" value="PAS_fold"/>
</dbReference>
<dbReference type="GO" id="GO:0003677">
    <property type="term" value="F:DNA binding"/>
    <property type="evidence" value="ECO:0007669"/>
    <property type="project" value="UniProtKB-KW"/>
</dbReference>
<gene>
    <name evidence="11" type="primary">aha-1</name>
    <name evidence="11" type="ORF">Tcan_03499</name>
</gene>
<keyword evidence="4" id="KW-0238">DNA-binding</keyword>
<keyword evidence="5" id="KW-0804">Transcription</keyword>
<dbReference type="CDD" id="cd18947">
    <property type="entry name" value="bHLH-PAS_ARNT"/>
    <property type="match status" value="1"/>
</dbReference>
<dbReference type="Proteomes" id="UP000031036">
    <property type="component" value="Unassembled WGS sequence"/>
</dbReference>
<evidence type="ECO:0000256" key="1">
    <source>
        <dbReference type="ARBA" id="ARBA00004123"/>
    </source>
</evidence>
<dbReference type="InterPro" id="IPR011598">
    <property type="entry name" value="bHLH_dom"/>
</dbReference>
<dbReference type="GO" id="GO:0045944">
    <property type="term" value="P:positive regulation of transcription by RNA polymerase II"/>
    <property type="evidence" value="ECO:0007669"/>
    <property type="project" value="UniProtKB-ARBA"/>
</dbReference>
<dbReference type="OrthoDB" id="71302at2759"/>
<organism evidence="11 12">
    <name type="scientific">Toxocara canis</name>
    <name type="common">Canine roundworm</name>
    <dbReference type="NCBI Taxonomy" id="6265"/>
    <lineage>
        <taxon>Eukaryota</taxon>
        <taxon>Metazoa</taxon>
        <taxon>Ecdysozoa</taxon>
        <taxon>Nematoda</taxon>
        <taxon>Chromadorea</taxon>
        <taxon>Rhabditida</taxon>
        <taxon>Spirurina</taxon>
        <taxon>Ascaridomorpha</taxon>
        <taxon>Ascaridoidea</taxon>
        <taxon>Toxocaridae</taxon>
        <taxon>Toxocara</taxon>
    </lineage>
</organism>
<dbReference type="GO" id="GO:0005737">
    <property type="term" value="C:cytoplasm"/>
    <property type="evidence" value="ECO:0007669"/>
    <property type="project" value="InterPro"/>
</dbReference>
<name>A0A0B2VWU7_TOXCA</name>
<reference evidence="11 12" key="1">
    <citation type="submission" date="2014-11" db="EMBL/GenBank/DDBJ databases">
        <title>Genetic blueprint of the zoonotic pathogen Toxocara canis.</title>
        <authorList>
            <person name="Zhu X.-Q."/>
            <person name="Korhonen P.K."/>
            <person name="Cai H."/>
            <person name="Young N.D."/>
            <person name="Nejsum P."/>
            <person name="von Samson-Himmelstjerna G."/>
            <person name="Boag P.R."/>
            <person name="Tan P."/>
            <person name="Li Q."/>
            <person name="Min J."/>
            <person name="Yang Y."/>
            <person name="Wang X."/>
            <person name="Fang X."/>
            <person name="Hall R.S."/>
            <person name="Hofmann A."/>
            <person name="Sternberg P.W."/>
            <person name="Jex A.R."/>
            <person name="Gasser R.B."/>
        </authorList>
    </citation>
    <scope>NUCLEOTIDE SEQUENCE [LARGE SCALE GENOMIC DNA]</scope>
    <source>
        <strain evidence="11">PN_DK_2014</strain>
    </source>
</reference>
<dbReference type="SMART" id="SM00353">
    <property type="entry name" value="HLH"/>
    <property type="match status" value="1"/>
</dbReference>
<evidence type="ECO:0000256" key="4">
    <source>
        <dbReference type="ARBA" id="ARBA00023125"/>
    </source>
</evidence>
<feature type="region of interest" description="Disordered" evidence="8">
    <location>
        <begin position="1"/>
        <end position="58"/>
    </location>
</feature>
<dbReference type="Gene3D" id="4.10.280.10">
    <property type="entry name" value="Helix-loop-helix DNA-binding domain"/>
    <property type="match status" value="1"/>
</dbReference>
<feature type="compositionally biased region" description="Basic and acidic residues" evidence="8">
    <location>
        <begin position="44"/>
        <end position="58"/>
    </location>
</feature>
<evidence type="ECO:0000256" key="6">
    <source>
        <dbReference type="ARBA" id="ARBA00023242"/>
    </source>
</evidence>
<feature type="domain" description="PAS" evidence="9">
    <location>
        <begin position="304"/>
        <end position="354"/>
    </location>
</feature>
<dbReference type="PRINTS" id="PR00785">
    <property type="entry name" value="NCTRNSLOCATR"/>
</dbReference>
<dbReference type="GO" id="GO:0003700">
    <property type="term" value="F:DNA-binding transcription factor activity"/>
    <property type="evidence" value="ECO:0007669"/>
    <property type="project" value="InterPro"/>
</dbReference>
<dbReference type="Pfam" id="PF00989">
    <property type="entry name" value="PAS"/>
    <property type="match status" value="1"/>
</dbReference>
<dbReference type="Pfam" id="PF14598">
    <property type="entry name" value="PAS_11"/>
    <property type="match status" value="1"/>
</dbReference>
<dbReference type="EMBL" id="JPKZ01000729">
    <property type="protein sequence ID" value="KHN85787.1"/>
    <property type="molecule type" value="Genomic_DNA"/>
</dbReference>
<dbReference type="FunFam" id="4.10.280.10:FF:000011">
    <property type="entry name" value="Aryl hydrocarbon receptor nuclear translocator 2"/>
    <property type="match status" value="1"/>
</dbReference>
<dbReference type="InterPro" id="IPR050933">
    <property type="entry name" value="Circadian_TF"/>
</dbReference>
<evidence type="ECO:0000313" key="12">
    <source>
        <dbReference type="Proteomes" id="UP000031036"/>
    </source>
</evidence>
<sequence>MATGGSQAPTFIDPWQHGASEEDDLGVSMSKYARMEVGEGEEGNDSKERFARENHSEIERRRRNKMTHYINELAEMVPQCAALGRKPDKLTILRMAVSHMKAIRGTSQNGAEASYKPSFLTDQELKHLILEAANGFLFVVCCDTGRVLYVADSIVPVLNVRQEDWLHHPIYDLIHPDDMEKVRDQLCGSDASLNRVLDLKTGTVKKEQGSVRVHMSCRRGFICRMRLGPLEQLHRLCNRRPLFTHNGHHYVVVHCTGYVKNSPPGGLDAPPSSCLVAIGRLQVASMPVSTDLGTPPQFSLRLAEDGKITFVEHKASSILSVPTEQLLGRYWWEIVHPSDEQALHEMFVHIMQDQPAHISVRVRTQRDLVLCSVSASKFVNPYSEQFEYIVATHMLMPPSDETWQTGSQVMKAEVIEGFMKAEAPSSFVNHSHNEGACVVRNEGTTSERIDGVNNSEIEIHVFQHAPQNNEFDPSAGSDWSAAPGFTTDGLLPLPRRQATWPEQWNTAEQFAQR</sequence>
<accession>A0A0B2VWU7</accession>
<evidence type="ECO:0000259" key="9">
    <source>
        <dbReference type="PROSITE" id="PS50112"/>
    </source>
</evidence>
<dbReference type="Gene3D" id="3.30.450.20">
    <property type="entry name" value="PAS domain"/>
    <property type="match status" value="2"/>
</dbReference>
<dbReference type="OMA" id="QFEYVVA"/>
<dbReference type="PANTHER" id="PTHR23042">
    <property type="entry name" value="CIRCADIAN PROTEIN CLOCK/ARNT/BMAL/PAS"/>
    <property type="match status" value="1"/>
</dbReference>
<dbReference type="SUPFAM" id="SSF47459">
    <property type="entry name" value="HLH, helix-loop-helix DNA-binding domain"/>
    <property type="match status" value="1"/>
</dbReference>
<protein>
    <recommendedName>
        <fullName evidence="7">Aryl hydrocarbon receptor nuclear translocator homolog</fullName>
    </recommendedName>
</protein>
<keyword evidence="11" id="KW-0675">Receptor</keyword>
<keyword evidence="3" id="KW-0805">Transcription regulation</keyword>
<proteinExistence type="predicted"/>
<evidence type="ECO:0000256" key="3">
    <source>
        <dbReference type="ARBA" id="ARBA00023015"/>
    </source>
</evidence>
<dbReference type="PROSITE" id="PS50112">
    <property type="entry name" value="PAS"/>
    <property type="match status" value="2"/>
</dbReference>
<dbReference type="Pfam" id="PF00010">
    <property type="entry name" value="HLH"/>
    <property type="match status" value="1"/>
</dbReference>
<comment type="subcellular location">
    <subcellularLocation>
        <location evidence="1">Nucleus</location>
    </subcellularLocation>
</comment>
<dbReference type="InterPro" id="IPR001067">
    <property type="entry name" value="Nuc_translocat"/>
</dbReference>
<evidence type="ECO:0000256" key="7">
    <source>
        <dbReference type="ARBA" id="ARBA00073216"/>
    </source>
</evidence>
<dbReference type="PROSITE" id="PS50888">
    <property type="entry name" value="BHLH"/>
    <property type="match status" value="1"/>
</dbReference>
<keyword evidence="2" id="KW-0677">Repeat</keyword>
<dbReference type="CDD" id="cd00130">
    <property type="entry name" value="PAS"/>
    <property type="match status" value="2"/>
</dbReference>
<dbReference type="InterPro" id="IPR000014">
    <property type="entry name" value="PAS"/>
</dbReference>
<dbReference type="GO" id="GO:0005634">
    <property type="term" value="C:nucleus"/>
    <property type="evidence" value="ECO:0007669"/>
    <property type="project" value="UniProtKB-SubCell"/>
</dbReference>
<feature type="domain" description="BHLH" evidence="10">
    <location>
        <begin position="50"/>
        <end position="103"/>
    </location>
</feature>
<dbReference type="InterPro" id="IPR035965">
    <property type="entry name" value="PAS-like_dom_sf"/>
</dbReference>
<evidence type="ECO:0000256" key="5">
    <source>
        <dbReference type="ARBA" id="ARBA00023163"/>
    </source>
</evidence>
<feature type="domain" description="PAS" evidence="9">
    <location>
        <begin position="122"/>
        <end position="200"/>
    </location>
</feature>
<comment type="caution">
    <text evidence="11">The sequence shown here is derived from an EMBL/GenBank/DDBJ whole genome shotgun (WGS) entry which is preliminary data.</text>
</comment>
<dbReference type="GO" id="GO:0046983">
    <property type="term" value="F:protein dimerization activity"/>
    <property type="evidence" value="ECO:0007669"/>
    <property type="project" value="InterPro"/>
</dbReference>
<evidence type="ECO:0000259" key="10">
    <source>
        <dbReference type="PROSITE" id="PS50888"/>
    </source>
</evidence>
<evidence type="ECO:0000256" key="2">
    <source>
        <dbReference type="ARBA" id="ARBA00022737"/>
    </source>
</evidence>
<keyword evidence="12" id="KW-1185">Reference proteome</keyword>
<dbReference type="GO" id="GO:0005667">
    <property type="term" value="C:transcription regulator complex"/>
    <property type="evidence" value="ECO:0007669"/>
    <property type="project" value="InterPro"/>
</dbReference>
<dbReference type="SUPFAM" id="SSF55785">
    <property type="entry name" value="PYP-like sensor domain (PAS domain)"/>
    <property type="match status" value="2"/>
</dbReference>